<name>A0A2K6R410_RHIRO</name>
<proteinExistence type="predicted"/>
<reference evidence="3" key="2">
    <citation type="submission" date="2025-09" db="UniProtKB">
        <authorList>
            <consortium name="Ensembl"/>
        </authorList>
    </citation>
    <scope>IDENTIFICATION</scope>
</reference>
<sequence>MFLLVTSLVLWELLHPAFLLIPEKSASGLNVRFDARMMNLTWDCQENTTFSRCFLIDKKNRVVEPRMEFHSCCPDHAIAQQPG</sequence>
<gene>
    <name evidence="3" type="primary">CSF2RA</name>
</gene>
<keyword evidence="4" id="KW-1185">Reference proteome</keyword>
<feature type="chain" id="PRO_5014326411" evidence="1">
    <location>
        <begin position="20"/>
        <end position="83"/>
    </location>
</feature>
<dbReference type="Pfam" id="PF18611">
    <property type="entry name" value="IL3Ra_N"/>
    <property type="match status" value="1"/>
</dbReference>
<dbReference type="Ensembl" id="ENSRROT00000060215.1">
    <property type="protein sequence ID" value="ENSRROP00000035757.1"/>
    <property type="gene ID" value="ENSRROG00000041341.1"/>
</dbReference>
<feature type="domain" description="IL-3 receptor alpha chain N-terminal" evidence="2">
    <location>
        <begin position="29"/>
        <end position="70"/>
    </location>
</feature>
<evidence type="ECO:0000259" key="2">
    <source>
        <dbReference type="Pfam" id="PF18611"/>
    </source>
</evidence>
<evidence type="ECO:0000313" key="3">
    <source>
        <dbReference type="Ensembl" id="ENSRROP00000035757.1"/>
    </source>
</evidence>
<dbReference type="Proteomes" id="UP000233200">
    <property type="component" value="Unplaced"/>
</dbReference>
<reference evidence="3" key="1">
    <citation type="submission" date="2025-08" db="UniProtKB">
        <authorList>
            <consortium name="Ensembl"/>
        </authorList>
    </citation>
    <scope>IDENTIFICATION</scope>
</reference>
<protein>
    <submittedName>
        <fullName evidence="3">Colony stimulating factor 2 receptor subunit alpha</fullName>
    </submittedName>
</protein>
<dbReference type="GeneTree" id="ENSGT00520000055993"/>
<feature type="signal peptide" evidence="1">
    <location>
        <begin position="1"/>
        <end position="19"/>
    </location>
</feature>
<accession>A0A2K6R410</accession>
<dbReference type="AlphaFoldDB" id="A0A2K6R410"/>
<evidence type="ECO:0000256" key="1">
    <source>
        <dbReference type="SAM" id="SignalP"/>
    </source>
</evidence>
<keyword evidence="1" id="KW-0732">Signal</keyword>
<organism evidence="3 4">
    <name type="scientific">Rhinopithecus roxellana</name>
    <name type="common">Golden snub-nosed monkey</name>
    <name type="synonym">Pygathrix roxellana</name>
    <dbReference type="NCBI Taxonomy" id="61622"/>
    <lineage>
        <taxon>Eukaryota</taxon>
        <taxon>Metazoa</taxon>
        <taxon>Chordata</taxon>
        <taxon>Craniata</taxon>
        <taxon>Vertebrata</taxon>
        <taxon>Euteleostomi</taxon>
        <taxon>Mammalia</taxon>
        <taxon>Eutheria</taxon>
        <taxon>Euarchontoglires</taxon>
        <taxon>Primates</taxon>
        <taxon>Haplorrhini</taxon>
        <taxon>Catarrhini</taxon>
        <taxon>Cercopithecidae</taxon>
        <taxon>Colobinae</taxon>
        <taxon>Rhinopithecus</taxon>
    </lineage>
</organism>
<evidence type="ECO:0000313" key="4">
    <source>
        <dbReference type="Proteomes" id="UP000233200"/>
    </source>
</evidence>
<dbReference type="InterPro" id="IPR040907">
    <property type="entry name" value="IL3Ra_N"/>
</dbReference>